<comment type="caution">
    <text evidence="6">The sequence shown here is derived from an EMBL/GenBank/DDBJ whole genome shotgun (WGS) entry which is preliminary data.</text>
</comment>
<comment type="similarity">
    <text evidence="2 5">Belongs to the DegT/DnrJ/EryC1 family.</text>
</comment>
<dbReference type="PANTHER" id="PTHR30244:SF9">
    <property type="entry name" value="PROTEIN RV3402C"/>
    <property type="match status" value="1"/>
</dbReference>
<reference evidence="6 7" key="1">
    <citation type="submission" date="2020-08" db="EMBL/GenBank/DDBJ databases">
        <title>Genomic Encyclopedia of Type Strains, Phase IV (KMG-V): Genome sequencing to study the core and pangenomes of soil and plant-associated prokaryotes.</title>
        <authorList>
            <person name="Whitman W."/>
        </authorList>
    </citation>
    <scope>NUCLEOTIDE SEQUENCE [LARGE SCALE GENOMIC DNA]</scope>
    <source>
        <strain evidence="6 7">SEMIA 4060</strain>
    </source>
</reference>
<feature type="active site" description="Proton acceptor" evidence="3">
    <location>
        <position position="189"/>
    </location>
</feature>
<dbReference type="PIRSF" id="PIRSF000390">
    <property type="entry name" value="PLP_StrS"/>
    <property type="match status" value="1"/>
</dbReference>
<protein>
    <submittedName>
        <fullName evidence="6">dTDP-4-amino-4,6-dideoxygalactose transaminase</fullName>
    </submittedName>
</protein>
<evidence type="ECO:0000256" key="2">
    <source>
        <dbReference type="ARBA" id="ARBA00037999"/>
    </source>
</evidence>
<evidence type="ECO:0000256" key="1">
    <source>
        <dbReference type="ARBA" id="ARBA00022898"/>
    </source>
</evidence>
<dbReference type="CDD" id="cd00616">
    <property type="entry name" value="AHBA_syn"/>
    <property type="match status" value="1"/>
</dbReference>
<dbReference type="Gene3D" id="3.40.640.10">
    <property type="entry name" value="Type I PLP-dependent aspartate aminotransferase-like (Major domain)"/>
    <property type="match status" value="1"/>
</dbReference>
<dbReference type="InterPro" id="IPR015421">
    <property type="entry name" value="PyrdxlP-dep_Trfase_major"/>
</dbReference>
<proteinExistence type="inferred from homology"/>
<evidence type="ECO:0000256" key="3">
    <source>
        <dbReference type="PIRSR" id="PIRSR000390-1"/>
    </source>
</evidence>
<dbReference type="AlphaFoldDB" id="A0A7X0MBA9"/>
<accession>A0A7X0MBA9</accession>
<keyword evidence="1 4" id="KW-0663">Pyridoxal phosphate</keyword>
<dbReference type="EMBL" id="JACHBG010000002">
    <property type="protein sequence ID" value="MBB6484161.1"/>
    <property type="molecule type" value="Genomic_DNA"/>
</dbReference>
<name>A0A7X0MBA9_9HYPH</name>
<dbReference type="Pfam" id="PF01041">
    <property type="entry name" value="DegT_DnrJ_EryC1"/>
    <property type="match status" value="1"/>
</dbReference>
<dbReference type="Gene3D" id="3.90.1150.10">
    <property type="entry name" value="Aspartate Aminotransferase, domain 1"/>
    <property type="match status" value="1"/>
</dbReference>
<sequence>MSNELSSIAVTRPLLPDQADVQRKIAEIWSSQWLTNMGAQHGALESRLADFLEMPFVSLFNNGTNALYAALRVLDLPAGGEVIVTPFTFPASVHVITACGLTPVFCDIDPITLTLDPACIEQLITPRTCAILGVHVYGIACDVRAIDTIATRHNLKVVYDAAHAFGSRIDGIPISRFGDVTMHSFHATKLFHTIEGGGLLSPHPSLQRKIYLERNFGIANEETILSAGLNGKANEIQSAIGLLVLDMVEAEWERRKALLDRYRPFLSAMRGITLMEPQANVTPSYQYLPIRIDAERAGFSRDSLYTRFRSENILPRKYFYPLCSSAPHYKDLPSAQASNLPVATKASGEVLCLPFYGALTANELARVVNTLLAAHENPDRVPIGDNSLSRRAI</sequence>
<dbReference type="SUPFAM" id="SSF53383">
    <property type="entry name" value="PLP-dependent transferases"/>
    <property type="match status" value="1"/>
</dbReference>
<dbReference type="GO" id="GO:0000271">
    <property type="term" value="P:polysaccharide biosynthetic process"/>
    <property type="evidence" value="ECO:0007669"/>
    <property type="project" value="TreeGrafter"/>
</dbReference>
<dbReference type="InterPro" id="IPR000653">
    <property type="entry name" value="DegT/StrS_aminotransferase"/>
</dbReference>
<evidence type="ECO:0000256" key="5">
    <source>
        <dbReference type="RuleBase" id="RU004508"/>
    </source>
</evidence>
<dbReference type="InterPro" id="IPR015422">
    <property type="entry name" value="PyrdxlP-dep_Trfase_small"/>
</dbReference>
<dbReference type="PANTHER" id="PTHR30244">
    <property type="entry name" value="TRANSAMINASE"/>
    <property type="match status" value="1"/>
</dbReference>
<evidence type="ECO:0000256" key="4">
    <source>
        <dbReference type="PIRSR" id="PIRSR000390-2"/>
    </source>
</evidence>
<dbReference type="Proteomes" id="UP000565576">
    <property type="component" value="Unassembled WGS sequence"/>
</dbReference>
<feature type="modified residue" description="N6-(pyridoxal phosphate)lysine" evidence="4">
    <location>
        <position position="189"/>
    </location>
</feature>
<evidence type="ECO:0000313" key="6">
    <source>
        <dbReference type="EMBL" id="MBB6484161.1"/>
    </source>
</evidence>
<evidence type="ECO:0000313" key="7">
    <source>
        <dbReference type="Proteomes" id="UP000565576"/>
    </source>
</evidence>
<dbReference type="GO" id="GO:0008483">
    <property type="term" value="F:transaminase activity"/>
    <property type="evidence" value="ECO:0007669"/>
    <property type="project" value="TreeGrafter"/>
</dbReference>
<dbReference type="InterPro" id="IPR015424">
    <property type="entry name" value="PyrdxlP-dep_Trfase"/>
</dbReference>
<dbReference type="RefSeq" id="WP_184703005.1">
    <property type="nucleotide sequence ID" value="NZ_JACHBG010000002.1"/>
</dbReference>
<organism evidence="6 7">
    <name type="scientific">Rhizobium lusitanum</name>
    <dbReference type="NCBI Taxonomy" id="293958"/>
    <lineage>
        <taxon>Bacteria</taxon>
        <taxon>Pseudomonadati</taxon>
        <taxon>Pseudomonadota</taxon>
        <taxon>Alphaproteobacteria</taxon>
        <taxon>Hyphomicrobiales</taxon>
        <taxon>Rhizobiaceae</taxon>
        <taxon>Rhizobium/Agrobacterium group</taxon>
        <taxon>Rhizobium</taxon>
    </lineage>
</organism>
<dbReference type="GO" id="GO:0030170">
    <property type="term" value="F:pyridoxal phosphate binding"/>
    <property type="evidence" value="ECO:0007669"/>
    <property type="project" value="TreeGrafter"/>
</dbReference>
<gene>
    <name evidence="6" type="ORF">GGD46_001427</name>
</gene>